<evidence type="ECO:0000313" key="7">
    <source>
        <dbReference type="EMBL" id="CEO87711.1"/>
    </source>
</evidence>
<protein>
    <submittedName>
        <fullName evidence="7">GTPase</fullName>
    </submittedName>
</protein>
<dbReference type="SUPFAM" id="SSF52540">
    <property type="entry name" value="P-loop containing nucleoside triphosphate hydrolases"/>
    <property type="match status" value="1"/>
</dbReference>
<keyword evidence="3 4" id="KW-0342">GTP-binding</keyword>
<dbReference type="PANTHER" id="PTHR30448">
    <property type="entry name" value="RNASE ADAPTER PROTEIN RAPZ"/>
    <property type="match status" value="1"/>
</dbReference>
<dbReference type="InterPro" id="IPR027417">
    <property type="entry name" value="P-loop_NTPase"/>
</dbReference>
<evidence type="ECO:0000256" key="1">
    <source>
        <dbReference type="ARBA" id="ARBA00022741"/>
    </source>
</evidence>
<feature type="binding site" evidence="4">
    <location>
        <begin position="14"/>
        <end position="21"/>
    </location>
    <ligand>
        <name>ATP</name>
        <dbReference type="ChEBI" id="CHEBI:30616"/>
    </ligand>
</feature>
<feature type="binding site" evidence="4">
    <location>
        <begin position="65"/>
        <end position="68"/>
    </location>
    <ligand>
        <name>GTP</name>
        <dbReference type="ChEBI" id="CHEBI:37565"/>
    </ligand>
</feature>
<dbReference type="GO" id="GO:0005524">
    <property type="term" value="F:ATP binding"/>
    <property type="evidence" value="ECO:0007669"/>
    <property type="project" value="UniProtKB-UniRule"/>
</dbReference>
<proteinExistence type="inferred from homology"/>
<dbReference type="InterPro" id="IPR053931">
    <property type="entry name" value="RapZ_C"/>
</dbReference>
<feature type="domain" description="RapZ C-terminal" evidence="6">
    <location>
        <begin position="170"/>
        <end position="287"/>
    </location>
</feature>
<evidence type="ECO:0000259" key="6">
    <source>
        <dbReference type="Pfam" id="PF22740"/>
    </source>
</evidence>
<dbReference type="GO" id="GO:0005525">
    <property type="term" value="F:GTP binding"/>
    <property type="evidence" value="ECO:0007669"/>
    <property type="project" value="UniProtKB-UniRule"/>
</dbReference>
<keyword evidence="8" id="KW-1185">Reference proteome</keyword>
<keyword evidence="2 4" id="KW-0067">ATP-binding</keyword>
<dbReference type="Gene3D" id="3.40.50.300">
    <property type="entry name" value="P-loop containing nucleotide triphosphate hydrolases"/>
    <property type="match status" value="1"/>
</dbReference>
<dbReference type="Proteomes" id="UP000046155">
    <property type="component" value="Unassembled WGS sequence"/>
</dbReference>
<accession>A0A0B7MIB4</accession>
<name>A0A0B7MIB4_9FIRM</name>
<dbReference type="EMBL" id="CDRZ01000024">
    <property type="protein sequence ID" value="CEO87711.1"/>
    <property type="molecule type" value="Genomic_DNA"/>
</dbReference>
<organism evidence="7 8">
    <name type="scientific">Syntrophaceticus schinkii</name>
    <dbReference type="NCBI Taxonomy" id="499207"/>
    <lineage>
        <taxon>Bacteria</taxon>
        <taxon>Bacillati</taxon>
        <taxon>Bacillota</taxon>
        <taxon>Clostridia</taxon>
        <taxon>Thermoanaerobacterales</taxon>
        <taxon>Thermoanaerobacterales Family III. Incertae Sedis</taxon>
        <taxon>Syntrophaceticus</taxon>
    </lineage>
</organism>
<dbReference type="HAMAP" id="MF_00636">
    <property type="entry name" value="RapZ_like"/>
    <property type="match status" value="1"/>
</dbReference>
<dbReference type="AlphaFoldDB" id="A0A0B7MIB4"/>
<evidence type="ECO:0000259" key="5">
    <source>
        <dbReference type="Pfam" id="PF03668"/>
    </source>
</evidence>
<evidence type="ECO:0000313" key="8">
    <source>
        <dbReference type="Proteomes" id="UP000046155"/>
    </source>
</evidence>
<keyword evidence="1 4" id="KW-0547">Nucleotide-binding</keyword>
<dbReference type="Pfam" id="PF03668">
    <property type="entry name" value="RapZ-like_N"/>
    <property type="match status" value="1"/>
</dbReference>
<gene>
    <name evidence="7" type="primary">yvcJ</name>
    <name evidence="7" type="ORF">SSCH_120021</name>
</gene>
<reference evidence="8" key="1">
    <citation type="submission" date="2015-01" db="EMBL/GenBank/DDBJ databases">
        <authorList>
            <person name="Manzoor Shahid"/>
            <person name="Zubair Saima"/>
        </authorList>
    </citation>
    <scope>NUCLEOTIDE SEQUENCE [LARGE SCALE GENOMIC DNA]</scope>
    <source>
        <strain evidence="8">Sp3</strain>
    </source>
</reference>
<dbReference type="OrthoDB" id="9784461at2"/>
<dbReference type="NCBIfam" id="NF003828">
    <property type="entry name" value="PRK05416.1"/>
    <property type="match status" value="1"/>
</dbReference>
<dbReference type="InterPro" id="IPR005337">
    <property type="entry name" value="RapZ-like"/>
</dbReference>
<evidence type="ECO:0000256" key="3">
    <source>
        <dbReference type="ARBA" id="ARBA00023134"/>
    </source>
</evidence>
<dbReference type="PANTHER" id="PTHR30448:SF0">
    <property type="entry name" value="RNASE ADAPTER PROTEIN RAPZ"/>
    <property type="match status" value="1"/>
</dbReference>
<dbReference type="Pfam" id="PF22740">
    <property type="entry name" value="PapZ_C"/>
    <property type="match status" value="1"/>
</dbReference>
<feature type="domain" description="RapZ-like N-terminal" evidence="5">
    <location>
        <begin position="7"/>
        <end position="160"/>
    </location>
</feature>
<sequence>MEENKPIRLVIVTGLSGAGKTQAIRCLEDLGFFCVDNLPPLLIPKITELCQQSGGKVKRVALVMDVRGTRFFGSLDEELRKLSHLGIKYEILFLEASDAVLVRRYKESRRQHPLEEDRSVLEAIKAERERLQGLRGAANIILDTTEMTVHDLKKSINEIFEDLDNGTRFSITMISFGYKYGIPLDADLVMDVRFLPNPHYVEELKNYTGLDDGVVEYLFSCKETKDFLNLYSDLLGFLMPFYIREGKTHLVVAIGCTGGQHRSVALAECLAAGLRSNYQVQVHHRDLPRARVEEIL</sequence>
<evidence type="ECO:0000256" key="2">
    <source>
        <dbReference type="ARBA" id="ARBA00022840"/>
    </source>
</evidence>
<dbReference type="InterPro" id="IPR053930">
    <property type="entry name" value="RapZ-like_N"/>
</dbReference>
<evidence type="ECO:0000256" key="4">
    <source>
        <dbReference type="HAMAP-Rule" id="MF_00636"/>
    </source>
</evidence>
<dbReference type="PIRSF" id="PIRSF005052">
    <property type="entry name" value="P-loopkin"/>
    <property type="match status" value="1"/>
</dbReference>